<reference evidence="1" key="1">
    <citation type="submission" date="2020-04" db="EMBL/GenBank/DDBJ databases">
        <authorList>
            <person name="Chiriac C."/>
            <person name="Salcher M."/>
            <person name="Ghai R."/>
            <person name="Kavagutti S V."/>
        </authorList>
    </citation>
    <scope>NUCLEOTIDE SEQUENCE</scope>
</reference>
<gene>
    <name evidence="1" type="ORF">UFOVP133_20</name>
</gene>
<name>A0A6J5LBS2_9CAUD</name>
<organism evidence="1">
    <name type="scientific">uncultured Caudovirales phage</name>
    <dbReference type="NCBI Taxonomy" id="2100421"/>
    <lineage>
        <taxon>Viruses</taxon>
        <taxon>Duplodnaviria</taxon>
        <taxon>Heunggongvirae</taxon>
        <taxon>Uroviricota</taxon>
        <taxon>Caudoviricetes</taxon>
        <taxon>Peduoviridae</taxon>
        <taxon>Maltschvirus</taxon>
        <taxon>Maltschvirus maltsch</taxon>
    </lineage>
</organism>
<evidence type="ECO:0000313" key="1">
    <source>
        <dbReference type="EMBL" id="CAB4130793.1"/>
    </source>
</evidence>
<protein>
    <submittedName>
        <fullName evidence="1">Uncharacterized protein</fullName>
    </submittedName>
</protein>
<proteinExistence type="predicted"/>
<dbReference type="EMBL" id="LR796246">
    <property type="protein sequence ID" value="CAB4130793.1"/>
    <property type="molecule type" value="Genomic_DNA"/>
</dbReference>
<accession>A0A6J5LBS2</accession>
<sequence>MTFRKSLDILDLVDEMVWEDSDKVETITLQQAGLEESNSNDDAFMSGIHAYLSWFYDGEQSEFDK</sequence>